<dbReference type="InterPro" id="IPR032710">
    <property type="entry name" value="NTF2-like_dom_sf"/>
</dbReference>
<evidence type="ECO:0000259" key="1">
    <source>
        <dbReference type="Pfam" id="PF12680"/>
    </source>
</evidence>
<organism evidence="2 3">
    <name type="scientific">Streptomyces europaeiscabiei</name>
    <dbReference type="NCBI Taxonomy" id="146819"/>
    <lineage>
        <taxon>Bacteria</taxon>
        <taxon>Bacillati</taxon>
        <taxon>Actinomycetota</taxon>
        <taxon>Actinomycetes</taxon>
        <taxon>Kitasatosporales</taxon>
        <taxon>Streptomycetaceae</taxon>
        <taxon>Streptomyces</taxon>
    </lineage>
</organism>
<dbReference type="Proteomes" id="UP001273589">
    <property type="component" value="Unassembled WGS sequence"/>
</dbReference>
<dbReference type="InterPro" id="IPR037401">
    <property type="entry name" value="SnoaL-like"/>
</dbReference>
<evidence type="ECO:0000313" key="3">
    <source>
        <dbReference type="Proteomes" id="UP001273589"/>
    </source>
</evidence>
<reference evidence="2" key="1">
    <citation type="journal article" date="2023" name="Microb. Genom.">
        <title>Mesoterricola silvestris gen. nov., sp. nov., Mesoterricola sediminis sp. nov., Geothrix oryzae sp. nov., Geothrix edaphica sp. nov., Geothrix rubra sp. nov., and Geothrix limicola sp. nov., six novel members of Acidobacteriota isolated from soils.</title>
        <authorList>
            <person name="Weisberg A.J."/>
            <person name="Pearce E."/>
            <person name="Kramer C.G."/>
            <person name="Chang J.H."/>
            <person name="Clarke C.R."/>
        </authorList>
    </citation>
    <scope>NUCLEOTIDE SEQUENCE</scope>
    <source>
        <strain evidence="2">ND06-05F</strain>
    </source>
</reference>
<dbReference type="RefSeq" id="WP_319692562.1">
    <property type="nucleotide sequence ID" value="NZ_JARAWN010000088.1"/>
</dbReference>
<evidence type="ECO:0000313" key="2">
    <source>
        <dbReference type="EMBL" id="MDX3131381.1"/>
    </source>
</evidence>
<dbReference type="AlphaFoldDB" id="A0AAJ2UM36"/>
<dbReference type="Gene3D" id="3.10.450.50">
    <property type="match status" value="1"/>
</dbReference>
<accession>A0AAJ2UM36</accession>
<dbReference type="Pfam" id="PF12680">
    <property type="entry name" value="SnoaL_2"/>
    <property type="match status" value="1"/>
</dbReference>
<sequence length="166" mass="18474">MTDFSIVDGIAEIHTPELYQTWMDRPDYIDAVAASADPDVAATKRIMIEFVAELARMIRDAAVDERIRDIMERYVTEEFVQHDPSAPGNGREQLIEFLRHAPLDGGPPPAVVNVMAEGELASVMTRQPTPDPLIPGSTYDWYSLAVFRLGNGRLSEHWGPLKKPAA</sequence>
<feature type="domain" description="SnoaL-like" evidence="1">
    <location>
        <begin position="62"/>
        <end position="157"/>
    </location>
</feature>
<gene>
    <name evidence="2" type="ORF">PV367_16720</name>
</gene>
<comment type="caution">
    <text evidence="2">The sequence shown here is derived from an EMBL/GenBank/DDBJ whole genome shotgun (WGS) entry which is preliminary data.</text>
</comment>
<dbReference type="EMBL" id="JARAWN010000088">
    <property type="protein sequence ID" value="MDX3131381.1"/>
    <property type="molecule type" value="Genomic_DNA"/>
</dbReference>
<name>A0AAJ2UM36_9ACTN</name>
<protein>
    <submittedName>
        <fullName evidence="2">Nuclear transport factor 2 family protein</fullName>
    </submittedName>
</protein>
<dbReference type="SUPFAM" id="SSF54427">
    <property type="entry name" value="NTF2-like"/>
    <property type="match status" value="1"/>
</dbReference>
<proteinExistence type="predicted"/>